<evidence type="ECO:0000256" key="1">
    <source>
        <dbReference type="SAM" id="MobiDB-lite"/>
    </source>
</evidence>
<protein>
    <submittedName>
        <fullName evidence="2">Uncharacterized protein</fullName>
    </submittedName>
</protein>
<feature type="non-terminal residue" evidence="2">
    <location>
        <position position="59"/>
    </location>
</feature>
<feature type="non-terminal residue" evidence="2">
    <location>
        <position position="1"/>
    </location>
</feature>
<reference evidence="2" key="1">
    <citation type="submission" date="2018-05" db="EMBL/GenBank/DDBJ databases">
        <authorList>
            <person name="Lanie J.A."/>
            <person name="Ng W.-L."/>
            <person name="Kazmierczak K.M."/>
            <person name="Andrzejewski T.M."/>
            <person name="Davidsen T.M."/>
            <person name="Wayne K.J."/>
            <person name="Tettelin H."/>
            <person name="Glass J.I."/>
            <person name="Rusch D."/>
            <person name="Podicherti R."/>
            <person name="Tsui H.-C.T."/>
            <person name="Winkler M.E."/>
        </authorList>
    </citation>
    <scope>NUCLEOTIDE SEQUENCE</scope>
</reference>
<proteinExistence type="predicted"/>
<sequence>VAIAVMVWFIITTVAGLSYTNRGRDGKQPAPKQPTTNAPSLANPELNEGNNEPDDETNE</sequence>
<organism evidence="2">
    <name type="scientific">marine metagenome</name>
    <dbReference type="NCBI Taxonomy" id="408172"/>
    <lineage>
        <taxon>unclassified sequences</taxon>
        <taxon>metagenomes</taxon>
        <taxon>ecological metagenomes</taxon>
    </lineage>
</organism>
<gene>
    <name evidence="2" type="ORF">METZ01_LOCUS238355</name>
</gene>
<feature type="region of interest" description="Disordered" evidence="1">
    <location>
        <begin position="19"/>
        <end position="59"/>
    </location>
</feature>
<dbReference type="AlphaFoldDB" id="A0A382HG77"/>
<name>A0A382HG77_9ZZZZ</name>
<accession>A0A382HG77</accession>
<dbReference type="EMBL" id="UINC01060710">
    <property type="protein sequence ID" value="SVB85501.1"/>
    <property type="molecule type" value="Genomic_DNA"/>
</dbReference>
<evidence type="ECO:0000313" key="2">
    <source>
        <dbReference type="EMBL" id="SVB85501.1"/>
    </source>
</evidence>